<feature type="region of interest" description="Disordered" evidence="2">
    <location>
        <begin position="60"/>
        <end position="175"/>
    </location>
</feature>
<evidence type="ECO:0000313" key="4">
    <source>
        <dbReference type="EMBL" id="KAJ9161263.1"/>
    </source>
</evidence>
<evidence type="ECO:0000256" key="2">
    <source>
        <dbReference type="SAM" id="MobiDB-lite"/>
    </source>
</evidence>
<dbReference type="AlphaFoldDB" id="A0AA38RYU1"/>
<feature type="region of interest" description="Disordered" evidence="2">
    <location>
        <begin position="338"/>
        <end position="365"/>
    </location>
</feature>
<dbReference type="EMBL" id="JANBVN010000025">
    <property type="protein sequence ID" value="KAJ9161263.1"/>
    <property type="molecule type" value="Genomic_DNA"/>
</dbReference>
<dbReference type="PANTHER" id="PTHR47657:SF14">
    <property type="entry name" value="ZN(2)-C6 FUNGAL-TYPE DOMAIN-CONTAINING PROTEIN"/>
    <property type="match status" value="1"/>
</dbReference>
<accession>A0AA38RYU1</accession>
<proteinExistence type="predicted"/>
<dbReference type="Pfam" id="PF11951">
    <property type="entry name" value="Fungal_trans_2"/>
    <property type="match status" value="1"/>
</dbReference>
<dbReference type="InterPro" id="IPR036864">
    <property type="entry name" value="Zn2-C6_fun-type_DNA-bd_sf"/>
</dbReference>
<organism evidence="4 5">
    <name type="scientific">Coniochaeta hoffmannii</name>
    <dbReference type="NCBI Taxonomy" id="91930"/>
    <lineage>
        <taxon>Eukaryota</taxon>
        <taxon>Fungi</taxon>
        <taxon>Dikarya</taxon>
        <taxon>Ascomycota</taxon>
        <taxon>Pezizomycotina</taxon>
        <taxon>Sordariomycetes</taxon>
        <taxon>Sordariomycetidae</taxon>
        <taxon>Coniochaetales</taxon>
        <taxon>Coniochaetaceae</taxon>
        <taxon>Coniochaeta</taxon>
    </lineage>
</organism>
<dbReference type="GO" id="GO:0008270">
    <property type="term" value="F:zinc ion binding"/>
    <property type="evidence" value="ECO:0007669"/>
    <property type="project" value="InterPro"/>
</dbReference>
<feature type="domain" description="Zn(2)-C6 fungal-type" evidence="3">
    <location>
        <begin position="25"/>
        <end position="55"/>
    </location>
</feature>
<dbReference type="PANTHER" id="PTHR47657">
    <property type="entry name" value="STEROL REGULATORY ELEMENT-BINDING PROTEIN ECM22"/>
    <property type="match status" value="1"/>
</dbReference>
<dbReference type="SUPFAM" id="SSF57701">
    <property type="entry name" value="Zn2/Cys6 DNA-binding domain"/>
    <property type="match status" value="1"/>
</dbReference>
<dbReference type="Pfam" id="PF00172">
    <property type="entry name" value="Zn_clus"/>
    <property type="match status" value="1"/>
</dbReference>
<feature type="compositionally biased region" description="Polar residues" evidence="2">
    <location>
        <begin position="70"/>
        <end position="81"/>
    </location>
</feature>
<evidence type="ECO:0000259" key="3">
    <source>
        <dbReference type="PROSITE" id="PS50048"/>
    </source>
</evidence>
<keyword evidence="5" id="KW-1185">Reference proteome</keyword>
<dbReference type="PROSITE" id="PS00463">
    <property type="entry name" value="ZN2_CY6_FUNGAL_1"/>
    <property type="match status" value="1"/>
</dbReference>
<protein>
    <recommendedName>
        <fullName evidence="3">Zn(2)-C6 fungal-type domain-containing protein</fullName>
    </recommendedName>
</protein>
<feature type="compositionally biased region" description="Acidic residues" evidence="2">
    <location>
        <begin position="353"/>
        <end position="362"/>
    </location>
</feature>
<feature type="compositionally biased region" description="Low complexity" evidence="2">
    <location>
        <begin position="148"/>
        <end position="169"/>
    </location>
</feature>
<keyword evidence="1" id="KW-0539">Nucleus</keyword>
<dbReference type="Proteomes" id="UP001174691">
    <property type="component" value="Unassembled WGS sequence"/>
</dbReference>
<dbReference type="SMART" id="SM00066">
    <property type="entry name" value="GAL4"/>
    <property type="match status" value="1"/>
</dbReference>
<dbReference type="Gene3D" id="4.10.240.10">
    <property type="entry name" value="Zn(2)-C6 fungal-type DNA-binding domain"/>
    <property type="match status" value="1"/>
</dbReference>
<evidence type="ECO:0000256" key="1">
    <source>
        <dbReference type="ARBA" id="ARBA00023242"/>
    </source>
</evidence>
<sequence>MEESIYQTPGRSSGPRLYHKKSKTGCITCKRRRVKCDERRPSCTGCSRHGVVCVYPTLAPGPVRRESRSPGASSSNLPSTGQSPSQEFQSQSQSHYQTHQGGPSPLSGSSSTQTHTPESLAASTPAPFSVSSPYPAAQTPFYYPRFRPPNSSTPQPSSSSSSDPSSSSIPDPPESADRRLWELRLLHNYIEIMKSSRQPGTSPPIEFPWTTEVPLLALQDSAILYAILAQSALNLWTRAASHEEKEDARTLQTTYLAMALREQRASVANLTRETADRVCMASLTILHHAYALVQTTVVDGDDDESGGGGGSWQPPLEWLRVGRGTGRVWTVAQGLMTTRRRRRRAPSNTSPSGEDEDDDDREESTHAAKIHAFLSSKPNFDMDEIFTEANRQPLLWLLEDPGPDGADGSDGDDDAELDGQITRWVYYNALSYVGWTSRAVEAGEAEFAVQRRLAAFAVWMPDLFEEFCQQRRPRALVVLAWFFRLWIPYGHRWEVNGVGERMVRGIYGVLEERWRGKLEPIMREYGL</sequence>
<feature type="compositionally biased region" description="Low complexity" evidence="2">
    <location>
        <begin position="101"/>
        <end position="111"/>
    </location>
</feature>
<dbReference type="InterPro" id="IPR001138">
    <property type="entry name" value="Zn2Cys6_DnaBD"/>
</dbReference>
<reference evidence="4" key="1">
    <citation type="submission" date="2022-07" db="EMBL/GenBank/DDBJ databases">
        <title>Fungi with potential for degradation of polypropylene.</title>
        <authorList>
            <person name="Gostincar C."/>
        </authorList>
    </citation>
    <scope>NUCLEOTIDE SEQUENCE</scope>
    <source>
        <strain evidence="4">EXF-13287</strain>
    </source>
</reference>
<feature type="compositionally biased region" description="Low complexity" evidence="2">
    <location>
        <begin position="82"/>
        <end position="94"/>
    </location>
</feature>
<dbReference type="CDD" id="cd00067">
    <property type="entry name" value="GAL4"/>
    <property type="match status" value="1"/>
</dbReference>
<name>A0AA38RYU1_9PEZI</name>
<dbReference type="InterPro" id="IPR052400">
    <property type="entry name" value="Zn2-C6_fungal_TF"/>
</dbReference>
<gene>
    <name evidence="4" type="ORF">NKR19_g2464</name>
</gene>
<dbReference type="GO" id="GO:0000981">
    <property type="term" value="F:DNA-binding transcription factor activity, RNA polymerase II-specific"/>
    <property type="evidence" value="ECO:0007669"/>
    <property type="project" value="InterPro"/>
</dbReference>
<dbReference type="PROSITE" id="PS50048">
    <property type="entry name" value="ZN2_CY6_FUNGAL_2"/>
    <property type="match status" value="1"/>
</dbReference>
<evidence type="ECO:0000313" key="5">
    <source>
        <dbReference type="Proteomes" id="UP001174691"/>
    </source>
</evidence>
<dbReference type="InterPro" id="IPR021858">
    <property type="entry name" value="Fun_TF"/>
</dbReference>
<comment type="caution">
    <text evidence="4">The sequence shown here is derived from an EMBL/GenBank/DDBJ whole genome shotgun (WGS) entry which is preliminary data.</text>
</comment>